<dbReference type="InterPro" id="IPR025098">
    <property type="entry name" value="DUF4013"/>
</dbReference>
<feature type="transmembrane region" description="Helical" evidence="1">
    <location>
        <begin position="141"/>
        <end position="163"/>
    </location>
</feature>
<feature type="transmembrane region" description="Helical" evidence="1">
    <location>
        <begin position="86"/>
        <end position="106"/>
    </location>
</feature>
<evidence type="ECO:0008006" key="4">
    <source>
        <dbReference type="Google" id="ProtNLM"/>
    </source>
</evidence>
<dbReference type="Proteomes" id="UP000198705">
    <property type="component" value="Unassembled WGS sequence"/>
</dbReference>
<dbReference type="AlphaFoldDB" id="A0A1I4ZZQ4"/>
<evidence type="ECO:0000313" key="3">
    <source>
        <dbReference type="Proteomes" id="UP000198705"/>
    </source>
</evidence>
<feature type="transmembrane region" description="Helical" evidence="1">
    <location>
        <begin position="38"/>
        <end position="66"/>
    </location>
</feature>
<dbReference type="OrthoDB" id="1365379at2"/>
<evidence type="ECO:0000313" key="2">
    <source>
        <dbReference type="EMBL" id="SFN55714.1"/>
    </source>
</evidence>
<gene>
    <name evidence="2" type="ORF">SAMN04487989_1011221</name>
</gene>
<dbReference type="PANTHER" id="PTHR40076:SF1">
    <property type="entry name" value="MEMBRANE PROTEIN"/>
    <property type="match status" value="1"/>
</dbReference>
<sequence length="257" mass="28490">MTTMNSILEKIANAPSLDFGTIFSDSFDLFKKTWVQGFLLQIFTFIMVLPFIFLLYAPLIGIYISAASSGSQDPEAFKAYFAGLGIAYLSLFFIGVLILIVISMALQAGFFRIMKQLDFNEPVQTSDFFYYLKGKYFGKMIILMLASIFIGSVAVLLCVLPIIYAMVPLSFFTLVFAFNPELSAGEIITASFKLGNKKWLLVFGLIFIASLLAQIVGTLLCGIGILVTAPFVYHPVYLVYKSVIGFDDEQPKSHIVA</sequence>
<dbReference type="PANTHER" id="PTHR40076">
    <property type="entry name" value="MEMBRANE PROTEIN-RELATED"/>
    <property type="match status" value="1"/>
</dbReference>
<keyword evidence="1" id="KW-1133">Transmembrane helix</keyword>
<name>A0A1I4ZZQ4_9FLAO</name>
<evidence type="ECO:0000256" key="1">
    <source>
        <dbReference type="SAM" id="Phobius"/>
    </source>
</evidence>
<keyword evidence="3" id="KW-1185">Reference proteome</keyword>
<accession>A0A1I4ZZQ4</accession>
<organism evidence="2 3">
    <name type="scientific">Bizionia echini</name>
    <dbReference type="NCBI Taxonomy" id="649333"/>
    <lineage>
        <taxon>Bacteria</taxon>
        <taxon>Pseudomonadati</taxon>
        <taxon>Bacteroidota</taxon>
        <taxon>Flavobacteriia</taxon>
        <taxon>Flavobacteriales</taxon>
        <taxon>Flavobacteriaceae</taxon>
        <taxon>Bizionia</taxon>
    </lineage>
</organism>
<reference evidence="3" key="1">
    <citation type="submission" date="2016-10" db="EMBL/GenBank/DDBJ databases">
        <authorList>
            <person name="Varghese N."/>
            <person name="Submissions S."/>
        </authorList>
    </citation>
    <scope>NUCLEOTIDE SEQUENCE [LARGE SCALE GENOMIC DNA]</scope>
    <source>
        <strain evidence="3">DSM 23925</strain>
    </source>
</reference>
<keyword evidence="1" id="KW-0472">Membrane</keyword>
<protein>
    <recommendedName>
        <fullName evidence="4">Membrane domain of glycerophosphoryl diester phosphodiesterase</fullName>
    </recommendedName>
</protein>
<keyword evidence="1" id="KW-0812">Transmembrane</keyword>
<dbReference type="InterPro" id="IPR010380">
    <property type="entry name" value="DUF975"/>
</dbReference>
<dbReference type="STRING" id="649333.SAMN04487989_1011221"/>
<dbReference type="EMBL" id="FOVN01000001">
    <property type="protein sequence ID" value="SFN55714.1"/>
    <property type="molecule type" value="Genomic_DNA"/>
</dbReference>
<dbReference type="Pfam" id="PF13197">
    <property type="entry name" value="DUF4013"/>
    <property type="match status" value="1"/>
</dbReference>
<proteinExistence type="predicted"/>
<feature type="transmembrane region" description="Helical" evidence="1">
    <location>
        <begin position="200"/>
        <end position="233"/>
    </location>
</feature>